<dbReference type="InterPro" id="IPR013430">
    <property type="entry name" value="Toxin_antidote_HigA"/>
</dbReference>
<evidence type="ECO:0000313" key="5">
    <source>
        <dbReference type="Proteomes" id="UP000236569"/>
    </source>
</evidence>
<dbReference type="EMBL" id="BFAG01000015">
    <property type="protein sequence ID" value="GBF07536.1"/>
    <property type="molecule type" value="Genomic_DNA"/>
</dbReference>
<evidence type="ECO:0000313" key="4">
    <source>
        <dbReference type="EMBL" id="GBF07536.1"/>
    </source>
</evidence>
<keyword evidence="5" id="KW-1185">Reference proteome</keyword>
<dbReference type="Pfam" id="PF06114">
    <property type="entry name" value="Peptidase_M78"/>
    <property type="match status" value="1"/>
</dbReference>
<comment type="caution">
    <text evidence="4">The sequence shown here is derived from an EMBL/GenBank/DDBJ whole genome shotgun (WGS) entry which is preliminary data.</text>
</comment>
<dbReference type="AlphaFoldDB" id="A0A2I9D9H7"/>
<dbReference type="PANTHER" id="PTHR36924:SF1">
    <property type="entry name" value="ANTITOXIN HIGA-1"/>
    <property type="match status" value="1"/>
</dbReference>
<dbReference type="SMART" id="SM00530">
    <property type="entry name" value="HTH_XRE"/>
    <property type="match status" value="1"/>
</dbReference>
<gene>
    <name evidence="4" type="ORF">DAERI_150054</name>
</gene>
<evidence type="ECO:0000256" key="1">
    <source>
        <dbReference type="ARBA" id="ARBA00007227"/>
    </source>
</evidence>
<proteinExistence type="inferred from homology"/>
<dbReference type="Pfam" id="PF01381">
    <property type="entry name" value="HTH_3"/>
    <property type="match status" value="1"/>
</dbReference>
<dbReference type="InterPro" id="IPR010982">
    <property type="entry name" value="Lambda_DNA-bd_dom_sf"/>
</dbReference>
<dbReference type="GO" id="GO:0003677">
    <property type="term" value="F:DNA binding"/>
    <property type="evidence" value="ECO:0007669"/>
    <property type="project" value="UniProtKB-KW"/>
</dbReference>
<dbReference type="Gene3D" id="1.10.260.40">
    <property type="entry name" value="lambda repressor-like DNA-binding domains"/>
    <property type="match status" value="1"/>
</dbReference>
<dbReference type="SUPFAM" id="SSF47413">
    <property type="entry name" value="lambda repressor-like DNA-binding domains"/>
    <property type="match status" value="1"/>
</dbReference>
<reference evidence="5" key="1">
    <citation type="submission" date="2018-01" db="EMBL/GenBank/DDBJ databases">
        <title>Draft Genome Sequence of the Radioresistant Bacterium Deinococcus aerius TR0125, Isolated from the Higher Atmosphere above Japan.</title>
        <authorList>
            <person name="Satoh K."/>
            <person name="Arai H."/>
            <person name="Sanzen T."/>
            <person name="Kawaguchi Y."/>
            <person name="Hayashi H."/>
            <person name="Yokobori S."/>
            <person name="Yamagishi A."/>
            <person name="Oono Y."/>
            <person name="Narumi I."/>
        </authorList>
    </citation>
    <scope>NUCLEOTIDE SEQUENCE [LARGE SCALE GENOMIC DNA]</scope>
    <source>
        <strain evidence="5">TR0125</strain>
    </source>
</reference>
<comment type="similarity">
    <text evidence="1">Belongs to the short-chain fatty acyl-CoA assimilation regulator (ScfR) family.</text>
</comment>
<feature type="domain" description="HTH cro/C1-type" evidence="3">
    <location>
        <begin position="16"/>
        <end position="70"/>
    </location>
</feature>
<dbReference type="OrthoDB" id="63201at2"/>
<evidence type="ECO:0000259" key="3">
    <source>
        <dbReference type="PROSITE" id="PS50943"/>
    </source>
</evidence>
<accession>A0A2I9D9H7</accession>
<dbReference type="Proteomes" id="UP000236569">
    <property type="component" value="Unassembled WGS sequence"/>
</dbReference>
<keyword evidence="2" id="KW-0238">DNA-binding</keyword>
<dbReference type="NCBIfam" id="TIGR02607">
    <property type="entry name" value="antidote_HigA"/>
    <property type="match status" value="1"/>
</dbReference>
<dbReference type="RefSeq" id="WP_103130849.1">
    <property type="nucleotide sequence ID" value="NZ_BFAG01000015.1"/>
</dbReference>
<organism evidence="4 5">
    <name type="scientific">Deinococcus aerius</name>
    <dbReference type="NCBI Taxonomy" id="200253"/>
    <lineage>
        <taxon>Bacteria</taxon>
        <taxon>Thermotogati</taxon>
        <taxon>Deinococcota</taxon>
        <taxon>Deinococci</taxon>
        <taxon>Deinococcales</taxon>
        <taxon>Deinococcaceae</taxon>
        <taxon>Deinococcus</taxon>
    </lineage>
</organism>
<dbReference type="InterPro" id="IPR001387">
    <property type="entry name" value="Cro/C1-type_HTH"/>
</dbReference>
<evidence type="ECO:0000256" key="2">
    <source>
        <dbReference type="ARBA" id="ARBA00023125"/>
    </source>
</evidence>
<dbReference type="PROSITE" id="PS50943">
    <property type="entry name" value="HTH_CROC1"/>
    <property type="match status" value="1"/>
</dbReference>
<dbReference type="CDD" id="cd00093">
    <property type="entry name" value="HTH_XRE"/>
    <property type="match status" value="1"/>
</dbReference>
<protein>
    <submittedName>
        <fullName evidence="4">Plasmid maintenance system antidote protein, XRE family</fullName>
    </submittedName>
</protein>
<dbReference type="PANTHER" id="PTHR36924">
    <property type="entry name" value="ANTITOXIN HIGA-1"/>
    <property type="match status" value="1"/>
</dbReference>
<name>A0A2I9D9H7_9DEIO</name>
<sequence length="364" mass="41049">MTRPLPAYVPTPGEMLKDELEARGLTQKEFAEILGRPPQAVSEIINAKKSVTPEMALLLAEALGTTPEFWTNLQTQYDLFKARQRRTPDPELPVKMRLHELVPVAELQKRGVLPRTRNTEELKGAVLSFLGIGHLDEPIQMAANFRQNGHWTPDNNAQLAWLKCVEHEARRRAAKLPPYSPEALDAVVRTLVTLTVDRKGVRRIPDLLAQAGILFVLSQKMPRSGVNGAAFWMNGHPVVALSDGYPHLDRFWFNLLHELAHIRLGHEGVLLDEFGSGQDRDSPQEREADAYARDHLIPPDAWAAFMAAGQFQPEHMQAFAARTGRHPSIVSGRFCFERGDQANWRKYSVLNDNLKDELDRLRAC</sequence>
<dbReference type="InterPro" id="IPR010359">
    <property type="entry name" value="IrrE_HExxH"/>
</dbReference>